<feature type="region of interest" description="Disordered" evidence="23">
    <location>
        <begin position="109"/>
        <end position="145"/>
    </location>
</feature>
<protein>
    <recommendedName>
        <fullName evidence="4">Trimethylguanosine synthase</fullName>
    </recommendedName>
    <alternativeName>
        <fullName evidence="18">Cap-specific guanine-N(2) methyltransferase</fullName>
    </alternativeName>
    <alternativeName>
        <fullName evidence="21">Nuclear receptor coactivator 6-interacting protein</fullName>
    </alternativeName>
    <alternativeName>
        <fullName evidence="22">PRIP-interacting protein with methyltransferase motif</fullName>
    </alternativeName>
</protein>
<evidence type="ECO:0000256" key="21">
    <source>
        <dbReference type="ARBA" id="ARBA00079339"/>
    </source>
</evidence>
<dbReference type="PANTHER" id="PTHR14741:SF32">
    <property type="entry name" value="TRIMETHYLGUANOSINE SYNTHASE"/>
    <property type="match status" value="1"/>
</dbReference>
<dbReference type="Proteomes" id="UP000653454">
    <property type="component" value="Unassembled WGS sequence"/>
</dbReference>
<dbReference type="GO" id="GO:0005730">
    <property type="term" value="C:nucleolus"/>
    <property type="evidence" value="ECO:0007669"/>
    <property type="project" value="UniProtKB-SubCell"/>
</dbReference>
<feature type="compositionally biased region" description="Basic and acidic residues" evidence="23">
    <location>
        <begin position="485"/>
        <end position="497"/>
    </location>
</feature>
<feature type="compositionally biased region" description="Acidic residues" evidence="23">
    <location>
        <begin position="599"/>
        <end position="622"/>
    </location>
</feature>
<feature type="compositionally biased region" description="Basic and acidic residues" evidence="23">
    <location>
        <begin position="135"/>
        <end position="145"/>
    </location>
</feature>
<evidence type="ECO:0000256" key="11">
    <source>
        <dbReference type="ARBA" id="ARBA00023163"/>
    </source>
</evidence>
<keyword evidence="6" id="KW-0597">Phosphoprotein</keyword>
<evidence type="ECO:0000256" key="16">
    <source>
        <dbReference type="ARBA" id="ARBA00048763"/>
    </source>
</evidence>
<evidence type="ECO:0000256" key="5">
    <source>
        <dbReference type="ARBA" id="ARBA00022490"/>
    </source>
</evidence>
<dbReference type="InterPro" id="IPR029063">
    <property type="entry name" value="SAM-dependent_MTases_sf"/>
</dbReference>
<evidence type="ECO:0000256" key="18">
    <source>
        <dbReference type="ARBA" id="ARBA00049790"/>
    </source>
</evidence>
<dbReference type="SUPFAM" id="SSF53335">
    <property type="entry name" value="S-adenosyl-L-methionine-dependent methyltransferases"/>
    <property type="match status" value="1"/>
</dbReference>
<organism evidence="24 25">
    <name type="scientific">Plutella xylostella</name>
    <name type="common">Diamondback moth</name>
    <name type="synonym">Plutella maculipennis</name>
    <dbReference type="NCBI Taxonomy" id="51655"/>
    <lineage>
        <taxon>Eukaryota</taxon>
        <taxon>Metazoa</taxon>
        <taxon>Ecdysozoa</taxon>
        <taxon>Arthropoda</taxon>
        <taxon>Hexapoda</taxon>
        <taxon>Insecta</taxon>
        <taxon>Pterygota</taxon>
        <taxon>Neoptera</taxon>
        <taxon>Endopterygota</taxon>
        <taxon>Lepidoptera</taxon>
        <taxon>Glossata</taxon>
        <taxon>Ditrysia</taxon>
        <taxon>Yponomeutoidea</taxon>
        <taxon>Plutellidae</taxon>
        <taxon>Plutella</taxon>
    </lineage>
</organism>
<evidence type="ECO:0000256" key="17">
    <source>
        <dbReference type="ARBA" id="ARBA00049075"/>
    </source>
</evidence>
<feature type="compositionally biased region" description="Basic residues" evidence="23">
    <location>
        <begin position="685"/>
        <end position="696"/>
    </location>
</feature>
<evidence type="ECO:0000256" key="9">
    <source>
        <dbReference type="ARBA" id="ARBA00022691"/>
    </source>
</evidence>
<evidence type="ECO:0000256" key="14">
    <source>
        <dbReference type="ARBA" id="ARBA00047418"/>
    </source>
</evidence>
<evidence type="ECO:0000256" key="8">
    <source>
        <dbReference type="ARBA" id="ARBA00022679"/>
    </source>
</evidence>
<evidence type="ECO:0000256" key="10">
    <source>
        <dbReference type="ARBA" id="ARBA00023015"/>
    </source>
</evidence>
<evidence type="ECO:0000256" key="13">
    <source>
        <dbReference type="ARBA" id="ARBA00025783"/>
    </source>
</evidence>
<evidence type="ECO:0000256" key="1">
    <source>
        <dbReference type="ARBA" id="ARBA00004408"/>
    </source>
</evidence>
<comment type="catalytic activity">
    <reaction evidence="14">
        <text>a 5'-end (N(2),N(7)-dimethyl 5'-triphosphoguanosine)-ribonucleoside in snoRNA + S-adenosyl-L-methionine = a 5'-end (N(2),N(2),N(7)-trimethyl 5'-triphosphoguanosine)-ribonucleoside in snoRNA + S-adenosyl-L-homocysteine + H(+)</text>
        <dbReference type="Rhea" id="RHEA:78507"/>
        <dbReference type="Rhea" id="RHEA-COMP:19088"/>
        <dbReference type="Rhea" id="RHEA-COMP:19090"/>
        <dbReference type="ChEBI" id="CHEBI:15378"/>
        <dbReference type="ChEBI" id="CHEBI:57856"/>
        <dbReference type="ChEBI" id="CHEBI:59789"/>
        <dbReference type="ChEBI" id="CHEBI:167623"/>
        <dbReference type="ChEBI" id="CHEBI:172880"/>
    </reaction>
    <physiologicalReaction direction="left-to-right" evidence="14">
        <dbReference type="Rhea" id="RHEA:78508"/>
    </physiologicalReaction>
</comment>
<feature type="region of interest" description="Disordered" evidence="23">
    <location>
        <begin position="597"/>
        <end position="623"/>
    </location>
</feature>
<keyword evidence="10" id="KW-0805">Transcription regulation</keyword>
<keyword evidence="25" id="KW-1185">Reference proteome</keyword>
<feature type="compositionally biased region" description="Basic residues" evidence="23">
    <location>
        <begin position="441"/>
        <end position="450"/>
    </location>
</feature>
<keyword evidence="8" id="KW-0808">Transferase</keyword>
<name>A0A8S4CX68_PLUXY</name>
<comment type="catalytic activity">
    <reaction evidence="17">
        <text>a 5'-end (N(7)-methyl 5'-triphosphoguanosine)-ribonucleoside in snRNA + S-adenosyl-L-methionine = a 5'-end (N(2),N(7)-dimethyl 5'-triphosphoguanosine)-ribonucleoside in snRNA + S-adenosyl-L-homocysteine + H(+)</text>
        <dbReference type="Rhea" id="RHEA:78471"/>
        <dbReference type="Rhea" id="RHEA-COMP:19085"/>
        <dbReference type="Rhea" id="RHEA-COMP:19087"/>
        <dbReference type="ChEBI" id="CHEBI:15378"/>
        <dbReference type="ChEBI" id="CHEBI:57856"/>
        <dbReference type="ChEBI" id="CHEBI:59789"/>
        <dbReference type="ChEBI" id="CHEBI:156461"/>
        <dbReference type="ChEBI" id="CHEBI:172880"/>
    </reaction>
    <physiologicalReaction direction="left-to-right" evidence="17">
        <dbReference type="Rhea" id="RHEA:78472"/>
    </physiologicalReaction>
</comment>
<accession>A0A8S4CX68</accession>
<dbReference type="Pfam" id="PF09445">
    <property type="entry name" value="Methyltransf_15"/>
    <property type="match status" value="1"/>
</dbReference>
<dbReference type="CDD" id="cd02440">
    <property type="entry name" value="AdoMet_MTases"/>
    <property type="match status" value="1"/>
</dbReference>
<proteinExistence type="inferred from homology"/>
<evidence type="ECO:0000256" key="6">
    <source>
        <dbReference type="ARBA" id="ARBA00022553"/>
    </source>
</evidence>
<comment type="subunit">
    <text evidence="20">May form homooligomers. Interacts with CREBBP/CBP, EED/WAIT1, EP300/P300, NCOA6/PRIP, PPARBP/PBP and SMN.</text>
</comment>
<evidence type="ECO:0000313" key="24">
    <source>
        <dbReference type="EMBL" id="CAG9087461.1"/>
    </source>
</evidence>
<keyword evidence="11" id="KW-0804">Transcription</keyword>
<keyword evidence="12" id="KW-0539">Nucleus</keyword>
<comment type="subcellular location">
    <subcellularLocation>
        <location evidence="2">Cytoplasm</location>
    </subcellularLocation>
    <subcellularLocation>
        <location evidence="1">Nucleus</location>
        <location evidence="1">Cajal body</location>
    </subcellularLocation>
    <subcellularLocation>
        <location evidence="3">Nucleus</location>
        <location evidence="3">Nucleolus</location>
    </subcellularLocation>
</comment>
<feature type="compositionally biased region" description="Low complexity" evidence="23">
    <location>
        <begin position="507"/>
        <end position="517"/>
    </location>
</feature>
<dbReference type="GO" id="GO:0015030">
    <property type="term" value="C:Cajal body"/>
    <property type="evidence" value="ECO:0007669"/>
    <property type="project" value="UniProtKB-SubCell"/>
</dbReference>
<comment type="catalytic activity">
    <reaction evidence="15">
        <text>a 5'-end (N(7)-methyl 5'-triphosphoguanosine)-ribonucleoside in snoRNA + S-adenosyl-L-methionine = a 5'-end (N(2),N(7)-dimethyl 5'-triphosphoguanosine)-ribonucleoside in snoRNA + S-adenosyl-L-homocysteine + H(+)</text>
        <dbReference type="Rhea" id="RHEA:78475"/>
        <dbReference type="Rhea" id="RHEA-COMP:19086"/>
        <dbReference type="Rhea" id="RHEA-COMP:19088"/>
        <dbReference type="ChEBI" id="CHEBI:15378"/>
        <dbReference type="ChEBI" id="CHEBI:57856"/>
        <dbReference type="ChEBI" id="CHEBI:59789"/>
        <dbReference type="ChEBI" id="CHEBI:156461"/>
        <dbReference type="ChEBI" id="CHEBI:172880"/>
    </reaction>
    <physiologicalReaction direction="left-to-right" evidence="15">
        <dbReference type="Rhea" id="RHEA:78476"/>
    </physiologicalReaction>
</comment>
<evidence type="ECO:0000256" key="12">
    <source>
        <dbReference type="ARBA" id="ARBA00023242"/>
    </source>
</evidence>
<dbReference type="GO" id="GO:0005737">
    <property type="term" value="C:cytoplasm"/>
    <property type="evidence" value="ECO:0007669"/>
    <property type="project" value="UniProtKB-SubCell"/>
</dbReference>
<feature type="region of interest" description="Disordered" evidence="23">
    <location>
        <begin position="474"/>
        <end position="529"/>
    </location>
</feature>
<feature type="compositionally biased region" description="Low complexity" evidence="23">
    <location>
        <begin position="314"/>
        <end position="335"/>
    </location>
</feature>
<evidence type="ECO:0000313" key="25">
    <source>
        <dbReference type="Proteomes" id="UP000653454"/>
    </source>
</evidence>
<evidence type="ECO:0000256" key="2">
    <source>
        <dbReference type="ARBA" id="ARBA00004496"/>
    </source>
</evidence>
<evidence type="ECO:0000256" key="7">
    <source>
        <dbReference type="ARBA" id="ARBA00022603"/>
    </source>
</evidence>
<dbReference type="GO" id="GO:0071164">
    <property type="term" value="F:RNA cap trimethylguanosine synthase activity"/>
    <property type="evidence" value="ECO:0007669"/>
    <property type="project" value="TreeGrafter"/>
</dbReference>
<keyword evidence="7" id="KW-0489">Methyltransferase</keyword>
<sequence>MISEDYDHRWEALAEVHFSADGNELTDDNYIYCLCSRVFIRDGVKLYYAEKEECSESEAEAPEDLKTQELDESHVHFSLDTSYKVKCEKDEGASCYCSASHTDNYCSTDEHDPGHAPAHTLQPSDSGADLTYQEGHSDTTTDKPELMDVQDINNAEFEENYLSECTWDKFWAINGERIIWASWIKKYSDYINPSYLDENNDLTMEEANLPRDKSVDQIFNTNNNAKEDDDSIRERKFSYDSKVNPYKKNRAGNNGTEKAAKYKDDSWLIIERKRSCSEHERMLSPRTLAGTDSMTNVTKITLSSYDVASSHVTSESSPTDDYSVSSSTSDDPSNDQTRIANIIENTEVPAEEMDTDQYWQFLWKQHFGEQYALHFANYTEKQNTIHNAIPAMNMEAVERHPTIKEKLEIEYDHSDGNSQEMQTIIEVQDQVGKIRIDDKPRNRKRNKKSTKAASSVGLLLQLLKDEHKNDEVFEAAEDNSNSQKSDNKSVDVVDSPRMDTGSVEQTGSSDSYSYSNNGDGGDEPPEDRAYNLKRSHETDEDNNKKQQEEASQKIQNTFDMMGLCLPPDCALIGQLVYRKRRVRPPRMRRRLAPRKTYFDDEGNPCEVQDSNEEQDMQTDDEAAEMKADCDKGASFDVPNNPDAEEIKDITLEATETPLPEDVEDAGDMVEKIGDDEAAVDNGNPAKRRRRKRRRSPRLPGDVPPELAARPDMMKYWKKRHSLFHRFDEGIRLDLESWFSVTPERVSQHIAERCRCDVIVDAFCGAGGNALQLPTTCERVIAIDIDPCKIALARHNATIYGVADRIEFIVGDFFQLAPTLKADVVFLSPPWGGPKYAENEHYDLETMLEPRPASQLMAAAETVSHNIALYVPRNTRSDQLVELAKTSGAVEIEQNFLGRRFIALTAYYGELVNY</sequence>
<dbReference type="EMBL" id="CAJHNJ030000001">
    <property type="protein sequence ID" value="CAG9087461.1"/>
    <property type="molecule type" value="Genomic_DNA"/>
</dbReference>
<dbReference type="InterPro" id="IPR019012">
    <property type="entry name" value="RNA_cap_Gua-N2-MeTrfase"/>
</dbReference>
<dbReference type="AlphaFoldDB" id="A0A8S4CX68"/>
<dbReference type="Gene3D" id="3.40.50.150">
    <property type="entry name" value="Vaccinia Virus protein VP39"/>
    <property type="match status" value="1"/>
</dbReference>
<evidence type="ECO:0000256" key="15">
    <source>
        <dbReference type="ARBA" id="ARBA00048740"/>
    </source>
</evidence>
<evidence type="ECO:0000256" key="19">
    <source>
        <dbReference type="ARBA" id="ARBA00057179"/>
    </source>
</evidence>
<reference evidence="24" key="1">
    <citation type="submission" date="2020-11" db="EMBL/GenBank/DDBJ databases">
        <authorList>
            <person name="Whiteford S."/>
        </authorList>
    </citation>
    <scope>NUCLEOTIDE SEQUENCE</scope>
</reference>
<keyword evidence="9" id="KW-0949">S-adenosyl-L-methionine</keyword>
<gene>
    <name evidence="24" type="ORF">PLXY2_LOCUS361</name>
</gene>
<feature type="region of interest" description="Disordered" evidence="23">
    <location>
        <begin position="671"/>
        <end position="706"/>
    </location>
</feature>
<evidence type="ECO:0000256" key="23">
    <source>
        <dbReference type="SAM" id="MobiDB-lite"/>
    </source>
</evidence>
<comment type="similarity">
    <text evidence="13">Belongs to the methyltransferase superfamily. Trimethylguanosine synthase family.</text>
</comment>
<evidence type="ECO:0000256" key="3">
    <source>
        <dbReference type="ARBA" id="ARBA00004604"/>
    </source>
</evidence>
<evidence type="ECO:0000256" key="22">
    <source>
        <dbReference type="ARBA" id="ARBA00081504"/>
    </source>
</evidence>
<comment type="catalytic activity">
    <reaction evidence="16">
        <text>a 5'-end (N(2),N(7)-dimethyl 5'-triphosphoguanosine)-ribonucleoside in snRNA + S-adenosyl-L-methionine = a 5'-end (N(2),N(2),N(7)-trimethyl 5'-triphosphoguanosine)-ribonucleoside in snRNA + S-adenosyl-L-homocysteine + H(+)</text>
        <dbReference type="Rhea" id="RHEA:78479"/>
        <dbReference type="Rhea" id="RHEA-COMP:19087"/>
        <dbReference type="Rhea" id="RHEA-COMP:19089"/>
        <dbReference type="ChEBI" id="CHEBI:15378"/>
        <dbReference type="ChEBI" id="CHEBI:57856"/>
        <dbReference type="ChEBI" id="CHEBI:59789"/>
        <dbReference type="ChEBI" id="CHEBI:167623"/>
        <dbReference type="ChEBI" id="CHEBI:172880"/>
    </reaction>
    <physiologicalReaction direction="left-to-right" evidence="16">
        <dbReference type="Rhea" id="RHEA:78480"/>
    </physiologicalReaction>
</comment>
<comment type="caution">
    <text evidence="24">The sequence shown here is derived from an EMBL/GenBank/DDBJ whole genome shotgun (WGS) entry which is preliminary data.</text>
</comment>
<keyword evidence="5" id="KW-0963">Cytoplasm</keyword>
<feature type="region of interest" description="Disordered" evidence="23">
    <location>
        <begin position="434"/>
        <end position="453"/>
    </location>
</feature>
<evidence type="ECO:0000256" key="20">
    <source>
        <dbReference type="ARBA" id="ARBA00064494"/>
    </source>
</evidence>
<feature type="region of interest" description="Disordered" evidence="23">
    <location>
        <begin position="308"/>
        <end position="336"/>
    </location>
</feature>
<evidence type="ECO:0000256" key="4">
    <source>
        <dbReference type="ARBA" id="ARBA00018517"/>
    </source>
</evidence>
<dbReference type="FunFam" id="3.40.50.150:FF:000066">
    <property type="entry name" value="Trimethylguanosine synthase 1"/>
    <property type="match status" value="1"/>
</dbReference>
<dbReference type="PANTHER" id="PTHR14741">
    <property type="entry name" value="S-ADENOSYLMETHIONINE-DEPENDENT METHYLTRANSFERASE RELATED"/>
    <property type="match status" value="1"/>
</dbReference>
<comment type="function">
    <text evidence="19">Catalyzes the 2 serial methylation steps for the conversion of the 7-monomethylguanosine (m(7)G) caps of snRNAs and snoRNAs to a 2,2,7-trimethylguanosine (m(2,2,7)G) cap structure. The enzyme is specific for guanine, and N7 methylation must precede N2 methylation. Hypermethylation of the m7G cap of U snRNAs leads to their concentration in nuclear foci, their colocalization with coilin and the formation of canonical Cajal bodies (CBs). Plays a role in transcriptional regulation.</text>
</comment>